<keyword evidence="1" id="KW-0472">Membrane</keyword>
<dbReference type="EMBL" id="LAFY01000445">
    <property type="protein sequence ID" value="KJX97903.1"/>
    <property type="molecule type" value="Genomic_DNA"/>
</dbReference>
<evidence type="ECO:0000256" key="1">
    <source>
        <dbReference type="SAM" id="Phobius"/>
    </source>
</evidence>
<protein>
    <submittedName>
        <fullName evidence="2">Uncharacterized protein</fullName>
    </submittedName>
</protein>
<keyword evidence="1" id="KW-0812">Transmembrane</keyword>
<evidence type="ECO:0000313" key="2">
    <source>
        <dbReference type="EMBL" id="KJX97903.1"/>
    </source>
</evidence>
<dbReference type="AlphaFoldDB" id="A0A0F4GKX1"/>
<proteinExistence type="predicted"/>
<accession>A0A0F4GKX1</accession>
<reference evidence="2 3" key="1">
    <citation type="submission" date="2015-03" db="EMBL/GenBank/DDBJ databases">
        <title>RNA-seq based gene annotation and comparative genomics of four Zymoseptoria species reveal species-specific pathogenicity related genes and transposable element activity.</title>
        <authorList>
            <person name="Grandaubert J."/>
            <person name="Bhattacharyya A."/>
            <person name="Stukenbrock E.H."/>
        </authorList>
    </citation>
    <scope>NUCLEOTIDE SEQUENCE [LARGE SCALE GENOMIC DNA]</scope>
    <source>
        <strain evidence="2 3">Zb18110</strain>
    </source>
</reference>
<keyword evidence="3" id="KW-1185">Reference proteome</keyword>
<organism evidence="2 3">
    <name type="scientific">Zymoseptoria brevis</name>
    <dbReference type="NCBI Taxonomy" id="1047168"/>
    <lineage>
        <taxon>Eukaryota</taxon>
        <taxon>Fungi</taxon>
        <taxon>Dikarya</taxon>
        <taxon>Ascomycota</taxon>
        <taxon>Pezizomycotina</taxon>
        <taxon>Dothideomycetes</taxon>
        <taxon>Dothideomycetidae</taxon>
        <taxon>Mycosphaerellales</taxon>
        <taxon>Mycosphaerellaceae</taxon>
        <taxon>Zymoseptoria</taxon>
    </lineage>
</organism>
<gene>
    <name evidence="2" type="ORF">TI39_contig453g00023</name>
</gene>
<dbReference type="Proteomes" id="UP000033647">
    <property type="component" value="Unassembled WGS sequence"/>
</dbReference>
<keyword evidence="1" id="KW-1133">Transmembrane helix</keyword>
<sequence length="112" mass="12895">MPPTTHHLSPRDQHLYSRKDGYEYDISPLAIVTIVIVVAGFLVLVGFAIGNFFFKSDRNSEQTYVNGGETMTQPQYQRWLRIRTKEDLMRRPDLRAPAKPVVHYTSSSMSSY</sequence>
<comment type="caution">
    <text evidence="2">The sequence shown here is derived from an EMBL/GenBank/DDBJ whole genome shotgun (WGS) entry which is preliminary data.</text>
</comment>
<feature type="transmembrane region" description="Helical" evidence="1">
    <location>
        <begin position="29"/>
        <end position="54"/>
    </location>
</feature>
<name>A0A0F4GKX1_9PEZI</name>
<evidence type="ECO:0000313" key="3">
    <source>
        <dbReference type="Proteomes" id="UP000033647"/>
    </source>
</evidence>